<evidence type="ECO:0000256" key="5">
    <source>
        <dbReference type="ARBA" id="ARBA00023033"/>
    </source>
</evidence>
<dbReference type="PANTHER" id="PTHR47178">
    <property type="entry name" value="MONOOXYGENASE, FAD-BINDING"/>
    <property type="match status" value="1"/>
</dbReference>
<keyword evidence="3" id="KW-0274">FAD</keyword>
<comment type="cofactor">
    <cofactor evidence="1">
        <name>FAD</name>
        <dbReference type="ChEBI" id="CHEBI:57692"/>
    </cofactor>
</comment>
<organism evidence="7 8">
    <name type="scientific">Elsinoe batatas</name>
    <dbReference type="NCBI Taxonomy" id="2601811"/>
    <lineage>
        <taxon>Eukaryota</taxon>
        <taxon>Fungi</taxon>
        <taxon>Dikarya</taxon>
        <taxon>Ascomycota</taxon>
        <taxon>Pezizomycotina</taxon>
        <taxon>Dothideomycetes</taxon>
        <taxon>Dothideomycetidae</taxon>
        <taxon>Myriangiales</taxon>
        <taxon>Elsinoaceae</taxon>
        <taxon>Elsinoe</taxon>
    </lineage>
</organism>
<dbReference type="AlphaFoldDB" id="A0A8K0L7K8"/>
<name>A0A8K0L7K8_9PEZI</name>
<comment type="caution">
    <text evidence="7">The sequence shown here is derived from an EMBL/GenBank/DDBJ whole genome shotgun (WGS) entry which is preliminary data.</text>
</comment>
<protein>
    <recommendedName>
        <fullName evidence="6">FAD-binding domain-containing protein</fullName>
    </recommendedName>
</protein>
<evidence type="ECO:0000259" key="6">
    <source>
        <dbReference type="Pfam" id="PF01494"/>
    </source>
</evidence>
<dbReference type="InterPro" id="IPR036188">
    <property type="entry name" value="FAD/NAD-bd_sf"/>
</dbReference>
<dbReference type="Gene3D" id="3.50.50.60">
    <property type="entry name" value="FAD/NAD(P)-binding domain"/>
    <property type="match status" value="1"/>
</dbReference>
<reference evidence="7" key="1">
    <citation type="submission" date="2021-07" db="EMBL/GenBank/DDBJ databases">
        <title>Elsinoe batatas strain:CRI-CJ2 Genome sequencing and assembly.</title>
        <authorList>
            <person name="Huang L."/>
        </authorList>
    </citation>
    <scope>NUCLEOTIDE SEQUENCE</scope>
    <source>
        <strain evidence="7">CRI-CJ2</strain>
    </source>
</reference>
<dbReference type="GO" id="GO:0004497">
    <property type="term" value="F:monooxygenase activity"/>
    <property type="evidence" value="ECO:0007669"/>
    <property type="project" value="UniProtKB-KW"/>
</dbReference>
<evidence type="ECO:0000256" key="1">
    <source>
        <dbReference type="ARBA" id="ARBA00001974"/>
    </source>
</evidence>
<proteinExistence type="predicted"/>
<evidence type="ECO:0000313" key="7">
    <source>
        <dbReference type="EMBL" id="KAG8630290.1"/>
    </source>
</evidence>
<sequence length="409" mass="45640">MAEFRVLILGGGNCGLAIATGLNKAGIQCTVFERDTEHDFYHKPRDWGMLLHWGMDYLEKLLPDELKPRLREIRCDPNLDDSAIESGKVPFVNALDGSLIAEIPMGGVNRVSRKKIRRFLMSRGDLDVQFGKYVDSIHVDDDDTCSVTFRDGTIETGFMIIGCDGSHSKVREYLVGIEAAKLQSVDLTMINFPLGGYTADEARLLQTRHPIFKIASHPDLPGNAILAALDIADPADPTTWIFQNYIGWWGPPYAADLQDMEKRVSFYRSFIEPFCEPFRTAGLKLRPDDTIPVYPGQQWAPTMDWDNRKGRVTLAGDAAHSMVPQRGQGLNNAMCDAANLVDAIIEAQSGNKTSAEAIAEYEAEMKPRGAREVELSLEQAMKARNTSTIKDSPIFKLGWQREQRNEVDA</sequence>
<dbReference type="Proteomes" id="UP000809789">
    <property type="component" value="Unassembled WGS sequence"/>
</dbReference>
<keyword evidence="2" id="KW-0285">Flavoprotein</keyword>
<evidence type="ECO:0000256" key="4">
    <source>
        <dbReference type="ARBA" id="ARBA00023002"/>
    </source>
</evidence>
<feature type="domain" description="FAD-binding" evidence="6">
    <location>
        <begin position="306"/>
        <end position="374"/>
    </location>
</feature>
<evidence type="ECO:0000256" key="3">
    <source>
        <dbReference type="ARBA" id="ARBA00022827"/>
    </source>
</evidence>
<keyword evidence="4" id="KW-0560">Oxidoreductase</keyword>
<dbReference type="PANTHER" id="PTHR47178:SF2">
    <property type="entry name" value="FAD-BINDING DOMAIN-CONTAINING PROTEIN"/>
    <property type="match status" value="1"/>
</dbReference>
<evidence type="ECO:0000313" key="8">
    <source>
        <dbReference type="Proteomes" id="UP000809789"/>
    </source>
</evidence>
<keyword evidence="8" id="KW-1185">Reference proteome</keyword>
<dbReference type="SUPFAM" id="SSF51905">
    <property type="entry name" value="FAD/NAD(P)-binding domain"/>
    <property type="match status" value="1"/>
</dbReference>
<dbReference type="GO" id="GO:0071949">
    <property type="term" value="F:FAD binding"/>
    <property type="evidence" value="ECO:0007669"/>
    <property type="project" value="InterPro"/>
</dbReference>
<evidence type="ECO:0000256" key="2">
    <source>
        <dbReference type="ARBA" id="ARBA00022630"/>
    </source>
</evidence>
<accession>A0A8K0L7K8</accession>
<dbReference type="OrthoDB" id="47494at2759"/>
<dbReference type="InterPro" id="IPR002938">
    <property type="entry name" value="FAD-bd"/>
</dbReference>
<dbReference type="EMBL" id="JAESVG020000002">
    <property type="protein sequence ID" value="KAG8630290.1"/>
    <property type="molecule type" value="Genomic_DNA"/>
</dbReference>
<dbReference type="PRINTS" id="PR00420">
    <property type="entry name" value="RNGMNOXGNASE"/>
</dbReference>
<keyword evidence="5" id="KW-0503">Monooxygenase</keyword>
<dbReference type="Pfam" id="PF01494">
    <property type="entry name" value="FAD_binding_3"/>
    <property type="match status" value="1"/>
</dbReference>
<gene>
    <name evidence="7" type="ORF">KVT40_001909</name>
</gene>